<reference evidence="1" key="1">
    <citation type="submission" date="2020-08" db="EMBL/GenBank/DDBJ databases">
        <title>Food and environmental bacterial isolates.</title>
        <authorList>
            <person name="Richter L."/>
            <person name="Du Plessis E.M."/>
            <person name="Duvenage S."/>
            <person name="Allam M."/>
            <person name="Korsten L."/>
        </authorList>
    </citation>
    <scope>NUCLEOTIDE SEQUENCE</scope>
    <source>
        <strain evidence="1">UPMP2127</strain>
    </source>
</reference>
<name>A0AAW3WK24_SERFO</name>
<gene>
    <name evidence="1" type="ORF">H8J20_04075</name>
</gene>
<sequence length="121" mass="14537">MSKFDFKTQREISILASFLSAIDEEVISEKDLLSIKDKNINNESDLRYVSDIILKPWFLEYTRANRYNVIQSIDFVINNQDNLINEVFSEVNFIFHYEIENKVFFLKKIKTYLEEYMQDSE</sequence>
<dbReference type="AlphaFoldDB" id="A0AAW3WK24"/>
<proteinExistence type="predicted"/>
<evidence type="ECO:0000313" key="1">
    <source>
        <dbReference type="EMBL" id="MBC3211310.1"/>
    </source>
</evidence>
<organism evidence="1 2">
    <name type="scientific">Serratia fonticola</name>
    <dbReference type="NCBI Taxonomy" id="47917"/>
    <lineage>
        <taxon>Bacteria</taxon>
        <taxon>Pseudomonadati</taxon>
        <taxon>Pseudomonadota</taxon>
        <taxon>Gammaproteobacteria</taxon>
        <taxon>Enterobacterales</taxon>
        <taxon>Yersiniaceae</taxon>
        <taxon>Serratia</taxon>
    </lineage>
</organism>
<evidence type="ECO:0000313" key="2">
    <source>
        <dbReference type="Proteomes" id="UP000659084"/>
    </source>
</evidence>
<accession>A0AAW3WK24</accession>
<dbReference type="RefSeq" id="WP_115160288.1">
    <property type="nucleotide sequence ID" value="NZ_JACBIV010000004.1"/>
</dbReference>
<dbReference type="Proteomes" id="UP000659084">
    <property type="component" value="Unassembled WGS sequence"/>
</dbReference>
<dbReference type="EMBL" id="JACNYO010000003">
    <property type="protein sequence ID" value="MBC3211310.1"/>
    <property type="molecule type" value="Genomic_DNA"/>
</dbReference>
<protein>
    <submittedName>
        <fullName evidence="1">Uncharacterized protein</fullName>
    </submittedName>
</protein>
<comment type="caution">
    <text evidence="1">The sequence shown here is derived from an EMBL/GenBank/DDBJ whole genome shotgun (WGS) entry which is preliminary data.</text>
</comment>